<protein>
    <submittedName>
        <fullName evidence="1">Uncharacterized protein</fullName>
    </submittedName>
</protein>
<dbReference type="Proteomes" id="UP000184188">
    <property type="component" value="Unassembled WGS sequence"/>
</dbReference>
<name>A0A1L9SHD6_9EURO</name>
<dbReference type="InterPro" id="IPR015421">
    <property type="entry name" value="PyrdxlP-dep_Trfase_major"/>
</dbReference>
<evidence type="ECO:0000313" key="1">
    <source>
        <dbReference type="EMBL" id="OJJ46537.1"/>
    </source>
</evidence>
<dbReference type="RefSeq" id="XP_022581047.1">
    <property type="nucleotide sequence ID" value="XM_022726599.1"/>
</dbReference>
<proteinExistence type="predicted"/>
<gene>
    <name evidence="1" type="ORF">ASPZODRAFT_16291</name>
</gene>
<accession>A0A1L9SHD6</accession>
<sequence>MDEMDEDKAHLYSFTAVSSNLRKESTFIHAREQRILSPCQSRLWTPTVEKTLRQISFAHSIFGSSHETVTCRAERLLRLCDEGRDTQPNSSAAPMRKVFGHSGSDAKDTILKLARLHFLAKGEP</sequence>
<dbReference type="EMBL" id="KV878342">
    <property type="protein sequence ID" value="OJJ46537.1"/>
    <property type="molecule type" value="Genomic_DNA"/>
</dbReference>
<dbReference type="OrthoDB" id="4540425at2759"/>
<evidence type="ECO:0000313" key="2">
    <source>
        <dbReference type="Proteomes" id="UP000184188"/>
    </source>
</evidence>
<keyword evidence="2" id="KW-1185">Reference proteome</keyword>
<reference evidence="2" key="1">
    <citation type="journal article" date="2017" name="Genome Biol.">
        <title>Comparative genomics reveals high biological diversity and specific adaptations in the industrially and medically important fungal genus Aspergillus.</title>
        <authorList>
            <person name="de Vries R.P."/>
            <person name="Riley R."/>
            <person name="Wiebenga A."/>
            <person name="Aguilar-Osorio G."/>
            <person name="Amillis S."/>
            <person name="Uchima C.A."/>
            <person name="Anderluh G."/>
            <person name="Asadollahi M."/>
            <person name="Askin M."/>
            <person name="Barry K."/>
            <person name="Battaglia E."/>
            <person name="Bayram O."/>
            <person name="Benocci T."/>
            <person name="Braus-Stromeyer S.A."/>
            <person name="Caldana C."/>
            <person name="Canovas D."/>
            <person name="Cerqueira G.C."/>
            <person name="Chen F."/>
            <person name="Chen W."/>
            <person name="Choi C."/>
            <person name="Clum A."/>
            <person name="Dos Santos R.A."/>
            <person name="Damasio A.R."/>
            <person name="Diallinas G."/>
            <person name="Emri T."/>
            <person name="Fekete E."/>
            <person name="Flipphi M."/>
            <person name="Freyberg S."/>
            <person name="Gallo A."/>
            <person name="Gournas C."/>
            <person name="Habgood R."/>
            <person name="Hainaut M."/>
            <person name="Harispe M.L."/>
            <person name="Henrissat B."/>
            <person name="Hilden K.S."/>
            <person name="Hope R."/>
            <person name="Hossain A."/>
            <person name="Karabika E."/>
            <person name="Karaffa L."/>
            <person name="Karanyi Z."/>
            <person name="Krasevec N."/>
            <person name="Kuo A."/>
            <person name="Kusch H."/>
            <person name="LaButti K."/>
            <person name="Lagendijk E.L."/>
            <person name="Lapidus A."/>
            <person name="Levasseur A."/>
            <person name="Lindquist E."/>
            <person name="Lipzen A."/>
            <person name="Logrieco A.F."/>
            <person name="MacCabe A."/>
            <person name="Maekelae M.R."/>
            <person name="Malavazi I."/>
            <person name="Melin P."/>
            <person name="Meyer V."/>
            <person name="Mielnichuk N."/>
            <person name="Miskei M."/>
            <person name="Molnar A.P."/>
            <person name="Mule G."/>
            <person name="Ngan C.Y."/>
            <person name="Orejas M."/>
            <person name="Orosz E."/>
            <person name="Ouedraogo J.P."/>
            <person name="Overkamp K.M."/>
            <person name="Park H.-S."/>
            <person name="Perrone G."/>
            <person name="Piumi F."/>
            <person name="Punt P.J."/>
            <person name="Ram A.F."/>
            <person name="Ramon A."/>
            <person name="Rauscher S."/>
            <person name="Record E."/>
            <person name="Riano-Pachon D.M."/>
            <person name="Robert V."/>
            <person name="Roehrig J."/>
            <person name="Ruller R."/>
            <person name="Salamov A."/>
            <person name="Salih N.S."/>
            <person name="Samson R.A."/>
            <person name="Sandor E."/>
            <person name="Sanguinetti M."/>
            <person name="Schuetze T."/>
            <person name="Sepcic K."/>
            <person name="Shelest E."/>
            <person name="Sherlock G."/>
            <person name="Sophianopoulou V."/>
            <person name="Squina F.M."/>
            <person name="Sun H."/>
            <person name="Susca A."/>
            <person name="Todd R.B."/>
            <person name="Tsang A."/>
            <person name="Unkles S.E."/>
            <person name="van de Wiele N."/>
            <person name="van Rossen-Uffink D."/>
            <person name="Oliveira J.V."/>
            <person name="Vesth T.C."/>
            <person name="Visser J."/>
            <person name="Yu J.-H."/>
            <person name="Zhou M."/>
            <person name="Andersen M.R."/>
            <person name="Archer D.B."/>
            <person name="Baker S.E."/>
            <person name="Benoit I."/>
            <person name="Brakhage A.A."/>
            <person name="Braus G.H."/>
            <person name="Fischer R."/>
            <person name="Frisvad J.C."/>
            <person name="Goldman G.H."/>
            <person name="Houbraken J."/>
            <person name="Oakley B."/>
            <person name="Pocsi I."/>
            <person name="Scazzocchio C."/>
            <person name="Seiboth B."/>
            <person name="vanKuyk P.A."/>
            <person name="Wortman J."/>
            <person name="Dyer P.S."/>
            <person name="Grigoriev I.V."/>
        </authorList>
    </citation>
    <scope>NUCLEOTIDE SEQUENCE [LARGE SCALE GENOMIC DNA]</scope>
    <source>
        <strain evidence="2">CBS 506.65</strain>
    </source>
</reference>
<dbReference type="AlphaFoldDB" id="A0A1L9SHD6"/>
<dbReference type="Gene3D" id="3.40.640.10">
    <property type="entry name" value="Type I PLP-dependent aspartate aminotransferase-like (Major domain)"/>
    <property type="match status" value="1"/>
</dbReference>
<dbReference type="VEuPathDB" id="FungiDB:ASPZODRAFT_16291"/>
<dbReference type="GeneID" id="34613063"/>
<organism evidence="1 2">
    <name type="scientific">Penicilliopsis zonata CBS 506.65</name>
    <dbReference type="NCBI Taxonomy" id="1073090"/>
    <lineage>
        <taxon>Eukaryota</taxon>
        <taxon>Fungi</taxon>
        <taxon>Dikarya</taxon>
        <taxon>Ascomycota</taxon>
        <taxon>Pezizomycotina</taxon>
        <taxon>Eurotiomycetes</taxon>
        <taxon>Eurotiomycetidae</taxon>
        <taxon>Eurotiales</taxon>
        <taxon>Aspergillaceae</taxon>
        <taxon>Penicilliopsis</taxon>
    </lineage>
</organism>